<dbReference type="RefSeq" id="WP_182974991.1">
    <property type="nucleotide sequence ID" value="NZ_JABEQN010000022.1"/>
</dbReference>
<protein>
    <submittedName>
        <fullName evidence="1">Glycosyltransferase</fullName>
    </submittedName>
</protein>
<evidence type="ECO:0000313" key="3">
    <source>
        <dbReference type="Proteomes" id="UP000540490"/>
    </source>
</evidence>
<accession>A0A7W4NTS9</accession>
<gene>
    <name evidence="2" type="ORF">HLH25_15885</name>
    <name evidence="1" type="ORF">HLH26_15510</name>
</gene>
<evidence type="ECO:0000313" key="4">
    <source>
        <dbReference type="Proteomes" id="UP000561077"/>
    </source>
</evidence>
<dbReference type="SUPFAM" id="SSF53756">
    <property type="entry name" value="UDP-Glycosyltransferase/glycogen phosphorylase"/>
    <property type="match status" value="1"/>
</dbReference>
<dbReference type="EMBL" id="JABEQN010000022">
    <property type="protein sequence ID" value="MBB2195084.1"/>
    <property type="molecule type" value="Genomic_DNA"/>
</dbReference>
<name>A0A7W4NTS9_9PROT</name>
<reference evidence="3 4" key="1">
    <citation type="submission" date="2020-04" db="EMBL/GenBank/DDBJ databases">
        <title>Description of novel Gluconacetobacter.</title>
        <authorList>
            <person name="Sombolestani A."/>
        </authorList>
    </citation>
    <scope>NUCLEOTIDE SEQUENCE [LARGE SCALE GENOMIC DNA]</scope>
    <source>
        <strain evidence="2 3">LMG 1728</strain>
        <strain evidence="1 4">LMG 1731</strain>
    </source>
</reference>
<comment type="caution">
    <text evidence="1">The sequence shown here is derived from an EMBL/GenBank/DDBJ whole genome shotgun (WGS) entry which is preliminary data.</text>
</comment>
<evidence type="ECO:0000313" key="1">
    <source>
        <dbReference type="EMBL" id="MBB2165914.1"/>
    </source>
</evidence>
<dbReference type="AlphaFoldDB" id="A0A7W4NTS9"/>
<sequence>MRFIYLDCSLIKTAGHHYNFCKRIIGMAEEANIPVKILANSSLETDLIEELNAVPYFRYHAYWAPSKLESMRSALTAMETVRQATLEELMGISGIRSDDIIYVNSVLPAQLLALNQWAQSLGPDAPTIIAEVFFKTSVTFNEQTYTEHSDNIVDNLWLYIGDILPKPEKLNFNLISFDPKVSDIYSRILRQPVFTLTNPLSILSPPQNRTGKKIITVGLGGHQRYQKGYHHMVGILCNFLQETGWDNVRFRLHHSSPDEMHDVQQALRELTQLDQRIELVEGPLTVDEWNAFIDSLDIVLCPYEPVAYKGSWSGLVREALSCGSPVIVPRDSVSADFLSKKHVLFEDFAEWTVSDIFEALKKIVNDYDRYASSTYKAAKLLYENEHEANIVKEIIEKFI</sequence>
<proteinExistence type="predicted"/>
<keyword evidence="3" id="KW-1185">Reference proteome</keyword>
<dbReference type="Proteomes" id="UP000540490">
    <property type="component" value="Unassembled WGS sequence"/>
</dbReference>
<evidence type="ECO:0000313" key="2">
    <source>
        <dbReference type="EMBL" id="MBB2195084.1"/>
    </source>
</evidence>
<organism evidence="1 4">
    <name type="scientific">Gluconacetobacter dulcium</name>
    <dbReference type="NCBI Taxonomy" id="2729096"/>
    <lineage>
        <taxon>Bacteria</taxon>
        <taxon>Pseudomonadati</taxon>
        <taxon>Pseudomonadota</taxon>
        <taxon>Alphaproteobacteria</taxon>
        <taxon>Acetobacterales</taxon>
        <taxon>Acetobacteraceae</taxon>
        <taxon>Gluconacetobacter</taxon>
    </lineage>
</organism>
<keyword evidence="1" id="KW-0808">Transferase</keyword>
<dbReference type="Proteomes" id="UP000561077">
    <property type="component" value="Unassembled WGS sequence"/>
</dbReference>
<dbReference type="GO" id="GO:0016740">
    <property type="term" value="F:transferase activity"/>
    <property type="evidence" value="ECO:0007669"/>
    <property type="project" value="UniProtKB-KW"/>
</dbReference>
<dbReference type="Gene3D" id="3.40.50.2000">
    <property type="entry name" value="Glycogen Phosphorylase B"/>
    <property type="match status" value="1"/>
</dbReference>
<dbReference type="EMBL" id="JABEQO010000022">
    <property type="protein sequence ID" value="MBB2165914.1"/>
    <property type="molecule type" value="Genomic_DNA"/>
</dbReference>